<dbReference type="GO" id="GO:0005524">
    <property type="term" value="F:ATP binding"/>
    <property type="evidence" value="ECO:0007669"/>
    <property type="project" value="UniProtKB-KW"/>
</dbReference>
<keyword evidence="3" id="KW-0597">Phosphoprotein</keyword>
<dbReference type="InterPro" id="IPR050482">
    <property type="entry name" value="Sensor_HK_TwoCompSys"/>
</dbReference>
<feature type="transmembrane region" description="Helical" evidence="9">
    <location>
        <begin position="73"/>
        <end position="92"/>
    </location>
</feature>
<keyword evidence="6" id="KW-0418">Kinase</keyword>
<evidence type="ECO:0000256" key="2">
    <source>
        <dbReference type="ARBA" id="ARBA00012438"/>
    </source>
</evidence>
<evidence type="ECO:0000256" key="4">
    <source>
        <dbReference type="ARBA" id="ARBA00022679"/>
    </source>
</evidence>
<comment type="caution">
    <text evidence="11">The sequence shown here is derived from an EMBL/GenBank/DDBJ whole genome shotgun (WGS) entry which is preliminary data.</text>
</comment>
<dbReference type="Pfam" id="PF07730">
    <property type="entry name" value="HisKA_3"/>
    <property type="match status" value="1"/>
</dbReference>
<dbReference type="Gene3D" id="1.20.5.1930">
    <property type="match status" value="1"/>
</dbReference>
<gene>
    <name evidence="11" type="ORF">G6048_45430</name>
</gene>
<proteinExistence type="predicted"/>
<evidence type="ECO:0000256" key="7">
    <source>
        <dbReference type="ARBA" id="ARBA00022840"/>
    </source>
</evidence>
<evidence type="ECO:0000313" key="12">
    <source>
        <dbReference type="Proteomes" id="UP001518140"/>
    </source>
</evidence>
<reference evidence="11 12" key="1">
    <citation type="submission" date="2020-02" db="EMBL/GenBank/DDBJ databases">
        <title>Whole-genome analyses of novel actinobacteria.</title>
        <authorList>
            <person name="Sahin N."/>
            <person name="Tokatli A."/>
        </authorList>
    </citation>
    <scope>NUCLEOTIDE SEQUENCE [LARGE SCALE GENOMIC DNA]</scope>
    <source>
        <strain evidence="11 12">YC419</strain>
    </source>
</reference>
<keyword evidence="9" id="KW-1133">Transmembrane helix</keyword>
<dbReference type="PANTHER" id="PTHR24421:SF10">
    <property type="entry name" value="NITRATE_NITRITE SENSOR PROTEIN NARQ"/>
    <property type="match status" value="1"/>
</dbReference>
<dbReference type="SUPFAM" id="SSF55874">
    <property type="entry name" value="ATPase domain of HSP90 chaperone/DNA topoisomerase II/histidine kinase"/>
    <property type="match status" value="1"/>
</dbReference>
<feature type="transmembrane region" description="Helical" evidence="9">
    <location>
        <begin position="123"/>
        <end position="142"/>
    </location>
</feature>
<keyword evidence="12" id="KW-1185">Reference proteome</keyword>
<protein>
    <recommendedName>
        <fullName evidence="2">histidine kinase</fullName>
        <ecNumber evidence="2">2.7.13.3</ecNumber>
    </recommendedName>
</protein>
<evidence type="ECO:0000256" key="3">
    <source>
        <dbReference type="ARBA" id="ARBA00022553"/>
    </source>
</evidence>
<keyword evidence="5" id="KW-0547">Nucleotide-binding</keyword>
<feature type="transmembrane region" description="Helical" evidence="9">
    <location>
        <begin position="99"/>
        <end position="117"/>
    </location>
</feature>
<keyword evidence="7 11" id="KW-0067">ATP-binding</keyword>
<dbReference type="PANTHER" id="PTHR24421">
    <property type="entry name" value="NITRATE/NITRITE SENSOR PROTEIN NARX-RELATED"/>
    <property type="match status" value="1"/>
</dbReference>
<evidence type="ECO:0000256" key="6">
    <source>
        <dbReference type="ARBA" id="ARBA00022777"/>
    </source>
</evidence>
<keyword evidence="9" id="KW-0812">Transmembrane</keyword>
<feature type="domain" description="Signal transduction histidine kinase subgroup 3 dimerisation and phosphoacceptor" evidence="10">
    <location>
        <begin position="169"/>
        <end position="233"/>
    </location>
</feature>
<keyword evidence="9" id="KW-0472">Membrane</keyword>
<sequence length="518" mass="55297">MERRRRRATEALLWAALALPVATVDRIGLNEPRTTAEQLAGIATLAAAVAAQRRHPLTAFAATAALSLASDPALLTLAYGPALATFALLLGLHAQQTRPALTAFGAIGVIGTLQIAVRGVDPSAQWLVLIATLHFGVVFPWLGGRYWRQSREQLEREQRTAEDRARLRERARIAQDMHDSLGHELSLIALRAGALQLAPDLTEHHREAAADLREAASDATERLHRIIGLLREEYDGPVSLTPVGETVEELVARTAESGLRVRWEATGSADTYSLLVERIVHRVVRESLTNAARHAPGAAVTVAMRREADGTEVSVVNKAAATEAGSSSGGSGLLGLRTMVEGVGGRFEAGPYGEGFRVRAYVPAASVALVASGEEAAEHRPPSPPGAPSLHARRRVVLSLAGAVAVGAVILGGALAWYAYTKTHSVLKPGDYAELRLGTPLNEAGRLLPDRTVSDPPVERAPAAPKGADCRYYRASGQLFVSVEHFRLCFDDRERLVAKDVVPRGDTAGQGPDEEEDG</sequence>
<dbReference type="EMBL" id="JAAKZX010000324">
    <property type="protein sequence ID" value="NGO49023.1"/>
    <property type="molecule type" value="Genomic_DNA"/>
</dbReference>
<dbReference type="EC" id="2.7.13.3" evidence="2"/>
<accession>A0ABX0E5Q2</accession>
<dbReference type="InterPro" id="IPR036890">
    <property type="entry name" value="HATPase_C_sf"/>
</dbReference>
<name>A0ABX0E5Q2_9ACTN</name>
<evidence type="ECO:0000313" key="11">
    <source>
        <dbReference type="EMBL" id="NGO49023.1"/>
    </source>
</evidence>
<evidence type="ECO:0000256" key="5">
    <source>
        <dbReference type="ARBA" id="ARBA00022741"/>
    </source>
</evidence>
<dbReference type="Gene3D" id="3.30.565.10">
    <property type="entry name" value="Histidine kinase-like ATPase, C-terminal domain"/>
    <property type="match status" value="1"/>
</dbReference>
<keyword evidence="8" id="KW-0902">Two-component regulatory system</keyword>
<evidence type="ECO:0000256" key="8">
    <source>
        <dbReference type="ARBA" id="ARBA00023012"/>
    </source>
</evidence>
<comment type="catalytic activity">
    <reaction evidence="1">
        <text>ATP + protein L-histidine = ADP + protein N-phospho-L-histidine.</text>
        <dbReference type="EC" id="2.7.13.3"/>
    </reaction>
</comment>
<dbReference type="RefSeq" id="WP_165345476.1">
    <property type="nucleotide sequence ID" value="NZ_JAAKZX010000324.1"/>
</dbReference>
<organism evidence="11 12">
    <name type="scientific">Streptomyces ureilyticus</name>
    <dbReference type="NCBI Taxonomy" id="1775131"/>
    <lineage>
        <taxon>Bacteria</taxon>
        <taxon>Bacillati</taxon>
        <taxon>Actinomycetota</taxon>
        <taxon>Actinomycetes</taxon>
        <taxon>Kitasatosporales</taxon>
        <taxon>Streptomycetaceae</taxon>
        <taxon>Streptomyces</taxon>
    </lineage>
</organism>
<feature type="transmembrane region" description="Helical" evidence="9">
    <location>
        <begin position="396"/>
        <end position="420"/>
    </location>
</feature>
<evidence type="ECO:0000256" key="1">
    <source>
        <dbReference type="ARBA" id="ARBA00000085"/>
    </source>
</evidence>
<evidence type="ECO:0000256" key="9">
    <source>
        <dbReference type="SAM" id="Phobius"/>
    </source>
</evidence>
<keyword evidence="4" id="KW-0808">Transferase</keyword>
<evidence type="ECO:0000259" key="10">
    <source>
        <dbReference type="Pfam" id="PF07730"/>
    </source>
</evidence>
<dbReference type="Proteomes" id="UP001518140">
    <property type="component" value="Unassembled WGS sequence"/>
</dbReference>
<dbReference type="InterPro" id="IPR011712">
    <property type="entry name" value="Sig_transdc_His_kin_sub3_dim/P"/>
</dbReference>